<reference evidence="1" key="1">
    <citation type="submission" date="2020-06" db="EMBL/GenBank/DDBJ databases">
        <authorList>
            <person name="Li T."/>
            <person name="Hu X."/>
            <person name="Zhang T."/>
            <person name="Song X."/>
            <person name="Zhang H."/>
            <person name="Dai N."/>
            <person name="Sheng W."/>
            <person name="Hou X."/>
            <person name="Wei L."/>
        </authorList>
    </citation>
    <scope>NUCLEOTIDE SEQUENCE</scope>
    <source>
        <strain evidence="1">K16</strain>
        <tissue evidence="1">Leaf</tissue>
    </source>
</reference>
<dbReference type="EMBL" id="JACGWL010000006">
    <property type="protein sequence ID" value="KAK4400725.1"/>
    <property type="molecule type" value="Genomic_DNA"/>
</dbReference>
<organism evidence="1 2">
    <name type="scientific">Sesamum angolense</name>
    <dbReference type="NCBI Taxonomy" id="2727404"/>
    <lineage>
        <taxon>Eukaryota</taxon>
        <taxon>Viridiplantae</taxon>
        <taxon>Streptophyta</taxon>
        <taxon>Embryophyta</taxon>
        <taxon>Tracheophyta</taxon>
        <taxon>Spermatophyta</taxon>
        <taxon>Magnoliopsida</taxon>
        <taxon>eudicotyledons</taxon>
        <taxon>Gunneridae</taxon>
        <taxon>Pentapetalae</taxon>
        <taxon>asterids</taxon>
        <taxon>lamiids</taxon>
        <taxon>Lamiales</taxon>
        <taxon>Pedaliaceae</taxon>
        <taxon>Sesamum</taxon>
    </lineage>
</organism>
<sequence length="191" mass="21679">MLIATAMDGNQHVLPLAFAIVNEKLIHLGSFLQQLSRHVIRGRRGMCLTSDRHGGIIKAVRECSDFVSPHGVHREEIKRQKVEAFVFLDQINKKKWTASHDGGWRCDILTTNMSECINGVLKGACRLPLEDYWDDQNFSVCPQHYYSYFHTSWSKPNNTYSQRDGLAANASKTRSPTTRRFFNTGKYASGG</sequence>
<dbReference type="PANTHER" id="PTHR31973:SF195">
    <property type="entry name" value="MUDR FAMILY TRANSPOSASE"/>
    <property type="match status" value="1"/>
</dbReference>
<dbReference type="AlphaFoldDB" id="A0AAE1WWB9"/>
<dbReference type="Proteomes" id="UP001289374">
    <property type="component" value="Unassembled WGS sequence"/>
</dbReference>
<name>A0AAE1WWB9_9LAMI</name>
<dbReference type="PANTHER" id="PTHR31973">
    <property type="entry name" value="POLYPROTEIN, PUTATIVE-RELATED"/>
    <property type="match status" value="1"/>
</dbReference>
<keyword evidence="2" id="KW-1185">Reference proteome</keyword>
<evidence type="ECO:0000313" key="1">
    <source>
        <dbReference type="EMBL" id="KAK4400725.1"/>
    </source>
</evidence>
<comment type="caution">
    <text evidence="1">The sequence shown here is derived from an EMBL/GenBank/DDBJ whole genome shotgun (WGS) entry which is preliminary data.</text>
</comment>
<protein>
    <submittedName>
        <fullName evidence="1">Uncharacterized protein</fullName>
    </submittedName>
</protein>
<evidence type="ECO:0000313" key="2">
    <source>
        <dbReference type="Proteomes" id="UP001289374"/>
    </source>
</evidence>
<gene>
    <name evidence="1" type="ORF">Sango_1178600</name>
</gene>
<proteinExistence type="predicted"/>
<reference evidence="1" key="2">
    <citation type="journal article" date="2024" name="Plant">
        <title>Genomic evolution and insights into agronomic trait innovations of Sesamum species.</title>
        <authorList>
            <person name="Miao H."/>
            <person name="Wang L."/>
            <person name="Qu L."/>
            <person name="Liu H."/>
            <person name="Sun Y."/>
            <person name="Le M."/>
            <person name="Wang Q."/>
            <person name="Wei S."/>
            <person name="Zheng Y."/>
            <person name="Lin W."/>
            <person name="Duan Y."/>
            <person name="Cao H."/>
            <person name="Xiong S."/>
            <person name="Wang X."/>
            <person name="Wei L."/>
            <person name="Li C."/>
            <person name="Ma Q."/>
            <person name="Ju M."/>
            <person name="Zhao R."/>
            <person name="Li G."/>
            <person name="Mu C."/>
            <person name="Tian Q."/>
            <person name="Mei H."/>
            <person name="Zhang T."/>
            <person name="Gao T."/>
            <person name="Zhang H."/>
        </authorList>
    </citation>
    <scope>NUCLEOTIDE SEQUENCE</scope>
    <source>
        <strain evidence="1">K16</strain>
    </source>
</reference>
<accession>A0AAE1WWB9</accession>